<evidence type="ECO:0000256" key="1">
    <source>
        <dbReference type="PROSITE-ProRule" id="PRU00339"/>
    </source>
</evidence>
<feature type="domain" description="TIR" evidence="3">
    <location>
        <begin position="4"/>
        <end position="181"/>
    </location>
</feature>
<dbReference type="InterPro" id="IPR035897">
    <property type="entry name" value="Toll_tir_struct_dom_sf"/>
</dbReference>
<dbReference type="EMBL" id="WTYF01000004">
    <property type="protein sequence ID" value="MXO51717.1"/>
    <property type="molecule type" value="Genomic_DNA"/>
</dbReference>
<dbReference type="Proteomes" id="UP000444185">
    <property type="component" value="Unassembled WGS sequence"/>
</dbReference>
<evidence type="ECO:0000313" key="5">
    <source>
        <dbReference type="Proteomes" id="UP000444185"/>
    </source>
</evidence>
<keyword evidence="2" id="KW-0812">Transmembrane</keyword>
<gene>
    <name evidence="4" type="ORF">GRI42_10425</name>
</gene>
<dbReference type="GO" id="GO:0007165">
    <property type="term" value="P:signal transduction"/>
    <property type="evidence" value="ECO:0007669"/>
    <property type="project" value="InterPro"/>
</dbReference>
<dbReference type="Pfam" id="PF13374">
    <property type="entry name" value="TPR_10"/>
    <property type="match status" value="1"/>
</dbReference>
<feature type="transmembrane region" description="Helical" evidence="2">
    <location>
        <begin position="181"/>
        <end position="203"/>
    </location>
</feature>
<organism evidence="4 5">
    <name type="scientific">Qipengyuania gaetbuli</name>
    <dbReference type="NCBI Taxonomy" id="266952"/>
    <lineage>
        <taxon>Bacteria</taxon>
        <taxon>Pseudomonadati</taxon>
        <taxon>Pseudomonadota</taxon>
        <taxon>Alphaproteobacteria</taxon>
        <taxon>Sphingomonadales</taxon>
        <taxon>Erythrobacteraceae</taxon>
        <taxon>Qipengyuania</taxon>
    </lineage>
</organism>
<feature type="repeat" description="TPR" evidence="1">
    <location>
        <begin position="364"/>
        <end position="397"/>
    </location>
</feature>
<keyword evidence="2" id="KW-1133">Transmembrane helix</keyword>
<sequence>MAERHYKAFMSYSHRDRQVANWLHRALETYRLPPHMIAAGKAERLRPIFKDRDELPASDSLGDAIETAIRSSDALIVLCSPAAAASPWIAREVDLYKRIHGDRGVMPVVVEGEPPGNFPAPLLVHYENGEPTDREAEPIAADMRPEADGKKLAKLKLVAGLAGVDLDHLVQRDAARRQRKLVLVAGASALGMIGTTALSAYAIDQRNEAREQRAEADGLIEYMLTDLRKQLEPVGRLELLDGVGKRAMDYYARQKLADLSATELGRRARATMLVAEVQNLRGNNAEALPAFRQAARTTAELLERKPDDPERMFNHGQSLFWVGYIAWQHGRLEEARKAMEEYADISHRLAAKDRSNLAWQMEEAYSLSNLGTMAKEAGELASALDYFRRNVELTEIVSVKEGRPVAREIEIAGGLSWVASTLQSLGRMDEALEARRKELAIIDKVVADGPANIEARKGRIFSLANIGQLEAFQGDRAAARRSLDAAIADFDRVLATDRDNTLFKELGRSALRDRALLAWSDGDNALASRQFDRLEAIQTDLIARDPKNHEWTVSSPAVLALQRALTDRSDLPAAALHGIADKWENALDAEDPDRQFVRVASRMVHAAAYRKEGDTARAHKAYSAALAVPETKGERVDFRSIALRAVAAEKTGQPRMAAQLRARLKKMGIDPLIDDRL</sequence>
<keyword evidence="2" id="KW-0472">Membrane</keyword>
<name>A0A844Y2R9_9SPHN</name>
<accession>A0A844Y2R9</accession>
<proteinExistence type="predicted"/>
<comment type="caution">
    <text evidence="4">The sequence shown here is derived from an EMBL/GenBank/DDBJ whole genome shotgun (WGS) entry which is preliminary data.</text>
</comment>
<dbReference type="Gene3D" id="1.25.40.10">
    <property type="entry name" value="Tetratricopeptide repeat domain"/>
    <property type="match status" value="2"/>
</dbReference>
<keyword evidence="5" id="KW-1185">Reference proteome</keyword>
<dbReference type="InterPro" id="IPR000157">
    <property type="entry name" value="TIR_dom"/>
</dbReference>
<dbReference type="AlphaFoldDB" id="A0A844Y2R9"/>
<dbReference type="SUPFAM" id="SSF48452">
    <property type="entry name" value="TPR-like"/>
    <property type="match status" value="1"/>
</dbReference>
<dbReference type="OrthoDB" id="7308181at2"/>
<dbReference type="Gene3D" id="3.40.50.10140">
    <property type="entry name" value="Toll/interleukin-1 receptor homology (TIR) domain"/>
    <property type="match status" value="1"/>
</dbReference>
<keyword evidence="1" id="KW-0802">TPR repeat</keyword>
<evidence type="ECO:0000256" key="2">
    <source>
        <dbReference type="SAM" id="Phobius"/>
    </source>
</evidence>
<dbReference type="InterPro" id="IPR019734">
    <property type="entry name" value="TPR_rpt"/>
</dbReference>
<protein>
    <submittedName>
        <fullName evidence="4">TIR domain-containing protein</fullName>
    </submittedName>
</protein>
<evidence type="ECO:0000259" key="3">
    <source>
        <dbReference type="PROSITE" id="PS50104"/>
    </source>
</evidence>
<dbReference type="PROSITE" id="PS50104">
    <property type="entry name" value="TIR"/>
    <property type="match status" value="1"/>
</dbReference>
<dbReference type="InterPro" id="IPR011990">
    <property type="entry name" value="TPR-like_helical_dom_sf"/>
</dbReference>
<evidence type="ECO:0000313" key="4">
    <source>
        <dbReference type="EMBL" id="MXO51717.1"/>
    </source>
</evidence>
<dbReference type="PROSITE" id="PS50005">
    <property type="entry name" value="TPR"/>
    <property type="match status" value="1"/>
</dbReference>
<reference evidence="4 5" key="1">
    <citation type="submission" date="2019-12" db="EMBL/GenBank/DDBJ databases">
        <title>Genomic-based taxomic classification of the family Erythrobacteraceae.</title>
        <authorList>
            <person name="Xu L."/>
        </authorList>
    </citation>
    <scope>NUCLEOTIDE SEQUENCE [LARGE SCALE GENOMIC DNA]</scope>
    <source>
        <strain evidence="4 5">DSM 16225</strain>
    </source>
</reference>
<dbReference type="RefSeq" id="WP_160608425.1">
    <property type="nucleotide sequence ID" value="NZ_WTYF01000004.1"/>
</dbReference>
<dbReference type="Pfam" id="PF13676">
    <property type="entry name" value="TIR_2"/>
    <property type="match status" value="1"/>
</dbReference>
<dbReference type="SUPFAM" id="SSF52200">
    <property type="entry name" value="Toll/Interleukin receptor TIR domain"/>
    <property type="match status" value="1"/>
</dbReference>